<comment type="caution">
    <text evidence="1">The sequence shown here is derived from an EMBL/GenBank/DDBJ whole genome shotgun (WGS) entry which is preliminary data.</text>
</comment>
<name>A0A8J6XYE4_9BACT</name>
<accession>A0A8J6XYE4</accession>
<dbReference type="SUPFAM" id="SSF55785">
    <property type="entry name" value="PYP-like sensor domain (PAS domain)"/>
    <property type="match status" value="1"/>
</dbReference>
<reference evidence="1 2" key="1">
    <citation type="submission" date="2020-08" db="EMBL/GenBank/DDBJ databases">
        <title>Acidobacteriota in marine sediments use diverse sulfur dissimilation pathways.</title>
        <authorList>
            <person name="Wasmund K."/>
        </authorList>
    </citation>
    <scope>NUCLEOTIDE SEQUENCE [LARGE SCALE GENOMIC DNA]</scope>
    <source>
        <strain evidence="1">MAG AM4</strain>
    </source>
</reference>
<proteinExistence type="predicted"/>
<sequence>MRRVCGWCKDNLDPELGHEADAPVTHGICSSCALKITTGTSRSAREMLDLVEEPVFLLGEDGVLHAVNRSGCRLVGKDADSIADQLLGDVFECVNAGLPGGCGASIHCSMCTMRTTLLETLKTGKGTSCLPATKNINAPDGEREVHFLISTEKVDGKILMRIEAVEPAEQANN</sequence>
<evidence type="ECO:0000313" key="2">
    <source>
        <dbReference type="Proteomes" id="UP000648239"/>
    </source>
</evidence>
<dbReference type="AlphaFoldDB" id="A0A8J6XYE4"/>
<dbReference type="EMBL" id="JACXWD010000001">
    <property type="protein sequence ID" value="MBD3866518.1"/>
    <property type="molecule type" value="Genomic_DNA"/>
</dbReference>
<organism evidence="1 2">
    <name type="scientific">Candidatus Polarisedimenticola svalbardensis</name>
    <dbReference type="NCBI Taxonomy" id="2886004"/>
    <lineage>
        <taxon>Bacteria</taxon>
        <taxon>Pseudomonadati</taxon>
        <taxon>Acidobacteriota</taxon>
        <taxon>Candidatus Polarisedimenticolia</taxon>
        <taxon>Candidatus Polarisedimenticolales</taxon>
        <taxon>Candidatus Polarisedimenticolaceae</taxon>
        <taxon>Candidatus Polarisedimenticola</taxon>
    </lineage>
</organism>
<dbReference type="Proteomes" id="UP000648239">
    <property type="component" value="Unassembled WGS sequence"/>
</dbReference>
<evidence type="ECO:0000313" key="1">
    <source>
        <dbReference type="EMBL" id="MBD3866518.1"/>
    </source>
</evidence>
<dbReference type="InterPro" id="IPR035965">
    <property type="entry name" value="PAS-like_dom_sf"/>
</dbReference>
<gene>
    <name evidence="1" type="ORF">IFK94_00175</name>
</gene>
<evidence type="ECO:0008006" key="3">
    <source>
        <dbReference type="Google" id="ProtNLM"/>
    </source>
</evidence>
<protein>
    <recommendedName>
        <fullName evidence="3">PAS domain-containing protein</fullName>
    </recommendedName>
</protein>